<protein>
    <recommendedName>
        <fullName evidence="6">Cilia- and flagella-associated protein 263</fullName>
    </recommendedName>
</protein>
<dbReference type="FunCoup" id="A0A3Q1FRY0">
    <property type="interactions" value="62"/>
</dbReference>
<dbReference type="GO" id="GO:0060271">
    <property type="term" value="P:cilium assembly"/>
    <property type="evidence" value="ECO:0007669"/>
    <property type="project" value="TreeGrafter"/>
</dbReference>
<name>A0A3Q1FRY0_9TELE</name>
<feature type="coiled-coil region" evidence="7">
    <location>
        <begin position="265"/>
        <end position="299"/>
    </location>
</feature>
<dbReference type="GO" id="GO:0005930">
    <property type="term" value="C:axoneme"/>
    <property type="evidence" value="ECO:0007669"/>
    <property type="project" value="TreeGrafter"/>
</dbReference>
<reference evidence="10" key="2">
    <citation type="submission" date="2025-09" db="UniProtKB">
        <authorList>
            <consortium name="Ensembl"/>
        </authorList>
    </citation>
    <scope>IDENTIFICATION</scope>
</reference>
<dbReference type="InParanoid" id="A0A3Q1FRY0"/>
<dbReference type="PANTHER" id="PTHR15654:SF2">
    <property type="entry name" value="COILED-COIL DOMAIN-CONTAINING PROTEIN 113"/>
    <property type="match status" value="1"/>
</dbReference>
<dbReference type="PANTHER" id="PTHR15654">
    <property type="entry name" value="COILED-COIL DOMAIN-CONTAINING PROTEIN 113-RELATED"/>
    <property type="match status" value="1"/>
</dbReference>
<keyword evidence="11" id="KW-1185">Reference proteome</keyword>
<dbReference type="Ensembl" id="ENSAPOT00000030036.1">
    <property type="protein sequence ID" value="ENSAPOP00000020003.1"/>
    <property type="gene ID" value="ENSAPOG00000023529.1"/>
</dbReference>
<proteinExistence type="inferred from homology"/>
<evidence type="ECO:0000256" key="6">
    <source>
        <dbReference type="ARBA" id="ARBA00044798"/>
    </source>
</evidence>
<dbReference type="InterPro" id="IPR051885">
    <property type="entry name" value="CC_CF"/>
</dbReference>
<evidence type="ECO:0000256" key="8">
    <source>
        <dbReference type="SAM" id="MobiDB-lite"/>
    </source>
</evidence>
<dbReference type="STRING" id="80966.ENSAPOP00000020003"/>
<evidence type="ECO:0000256" key="4">
    <source>
        <dbReference type="ARBA" id="ARBA00023273"/>
    </source>
</evidence>
<evidence type="ECO:0000256" key="5">
    <source>
        <dbReference type="ARBA" id="ARBA00044506"/>
    </source>
</evidence>
<evidence type="ECO:0000256" key="7">
    <source>
        <dbReference type="SAM" id="Coils"/>
    </source>
</evidence>
<feature type="domain" description="CCDC113/CCDC96 coiled-coil" evidence="9">
    <location>
        <begin position="182"/>
        <end position="340"/>
    </location>
</feature>
<evidence type="ECO:0000313" key="10">
    <source>
        <dbReference type="Ensembl" id="ENSAPOP00000020003.1"/>
    </source>
</evidence>
<feature type="coiled-coil region" evidence="7">
    <location>
        <begin position="92"/>
        <end position="151"/>
    </location>
</feature>
<dbReference type="GeneTree" id="ENSGT00940000154521"/>
<dbReference type="Pfam" id="PF13870">
    <property type="entry name" value="CCDC113_CCDC96_CC"/>
    <property type="match status" value="1"/>
</dbReference>
<dbReference type="InterPro" id="IPR025254">
    <property type="entry name" value="CCDC113/CCDC96_CC"/>
</dbReference>
<dbReference type="GO" id="GO:0036064">
    <property type="term" value="C:ciliary basal body"/>
    <property type="evidence" value="ECO:0007669"/>
    <property type="project" value="TreeGrafter"/>
</dbReference>
<dbReference type="Proteomes" id="UP000257200">
    <property type="component" value="Unplaced"/>
</dbReference>
<feature type="region of interest" description="Disordered" evidence="8">
    <location>
        <begin position="345"/>
        <end position="382"/>
    </location>
</feature>
<keyword evidence="4" id="KW-0966">Cell projection</keyword>
<evidence type="ECO:0000256" key="3">
    <source>
        <dbReference type="ARBA" id="ARBA00023054"/>
    </source>
</evidence>
<feature type="region of interest" description="Disordered" evidence="8">
    <location>
        <begin position="55"/>
        <end position="81"/>
    </location>
</feature>
<dbReference type="AlphaFoldDB" id="A0A3Q1FRY0"/>
<evidence type="ECO:0000256" key="1">
    <source>
        <dbReference type="ARBA" id="ARBA00004138"/>
    </source>
</evidence>
<comment type="subcellular location">
    <subcellularLocation>
        <location evidence="1">Cell projection</location>
        <location evidence="1">Cilium</location>
    </subcellularLocation>
</comment>
<evidence type="ECO:0000313" key="11">
    <source>
        <dbReference type="Proteomes" id="UP000257200"/>
    </source>
</evidence>
<accession>A0A3Q1FRY0</accession>
<reference evidence="10" key="1">
    <citation type="submission" date="2025-08" db="UniProtKB">
        <authorList>
            <consortium name="Ensembl"/>
        </authorList>
    </citation>
    <scope>IDENTIFICATION</scope>
</reference>
<feature type="compositionally biased region" description="Polar residues" evidence="8">
    <location>
        <begin position="349"/>
        <end position="361"/>
    </location>
</feature>
<comment type="similarity">
    <text evidence="5">Belongs to the CFAP263 family.</text>
</comment>
<sequence length="382" mass="45008">MEDRILMIEENDEEITEEQKEALYKRVEELKYSNAALRAENAMFEQFIGRLDPQELLTPAGGEGPGVTGSSQQEGGGWRRRSRANISDRLQLLTLEQKLYMAQREVRETQEDQEKLKQKYERTQDDYKASMEEAELRLAEIKKAKYKFERKLLKPMKDNRLVMKEPEKVLQYMEDKLKVSQLEKFHWRNQALKVHEKKLLQQLQQKKEMGKVKYEDFFQEYNESRVDKNLDELQINSLKVQRVLTSHKEKLQSVTLESTELSNDISKRKQLLAKIEEEIQRAEEERLKAEAFNQHLHRQLTHYQAPDITEYMYVKDKLKKLRQSVHTWERKVGIAEMALKTHTNRWSKPRSTLTPANSAEAGSQPGGQRLPLKLPSIAEHNT</sequence>
<organism evidence="10 11">
    <name type="scientific">Acanthochromis polyacanthus</name>
    <name type="common">spiny chromis</name>
    <dbReference type="NCBI Taxonomy" id="80966"/>
    <lineage>
        <taxon>Eukaryota</taxon>
        <taxon>Metazoa</taxon>
        <taxon>Chordata</taxon>
        <taxon>Craniata</taxon>
        <taxon>Vertebrata</taxon>
        <taxon>Euteleostomi</taxon>
        <taxon>Actinopterygii</taxon>
        <taxon>Neopterygii</taxon>
        <taxon>Teleostei</taxon>
        <taxon>Neoteleostei</taxon>
        <taxon>Acanthomorphata</taxon>
        <taxon>Ovalentaria</taxon>
        <taxon>Pomacentridae</taxon>
        <taxon>Acanthochromis</taxon>
    </lineage>
</organism>
<evidence type="ECO:0000259" key="9">
    <source>
        <dbReference type="Pfam" id="PF13870"/>
    </source>
</evidence>
<keyword evidence="3 7" id="KW-0175">Coiled coil</keyword>
<keyword evidence="2" id="KW-0970">Cilium biogenesis/degradation</keyword>
<evidence type="ECO:0000256" key="2">
    <source>
        <dbReference type="ARBA" id="ARBA00022794"/>
    </source>
</evidence>